<feature type="compositionally biased region" description="Polar residues" evidence="1">
    <location>
        <begin position="23"/>
        <end position="34"/>
    </location>
</feature>
<accession>A0A7Z2ZK10</accession>
<feature type="region of interest" description="Disordered" evidence="1">
    <location>
        <begin position="1"/>
        <end position="35"/>
    </location>
</feature>
<dbReference type="EMBL" id="CP051680">
    <property type="protein sequence ID" value="QJD82279.1"/>
    <property type="molecule type" value="Genomic_DNA"/>
</dbReference>
<feature type="transmembrane region" description="Helical" evidence="2">
    <location>
        <begin position="148"/>
        <end position="171"/>
    </location>
</feature>
<organism evidence="3 4">
    <name type="scientific">Cohnella herbarum</name>
    <dbReference type="NCBI Taxonomy" id="2728023"/>
    <lineage>
        <taxon>Bacteria</taxon>
        <taxon>Bacillati</taxon>
        <taxon>Bacillota</taxon>
        <taxon>Bacilli</taxon>
        <taxon>Bacillales</taxon>
        <taxon>Paenibacillaceae</taxon>
        <taxon>Cohnella</taxon>
    </lineage>
</organism>
<name>A0A7Z2ZK10_9BACL</name>
<dbReference type="Proteomes" id="UP000502248">
    <property type="component" value="Chromosome"/>
</dbReference>
<gene>
    <name evidence="3" type="ORF">HH215_03160</name>
</gene>
<reference evidence="3 4" key="1">
    <citation type="submission" date="2020-04" db="EMBL/GenBank/DDBJ databases">
        <title>Genome sequencing of novel species.</title>
        <authorList>
            <person name="Heo J."/>
            <person name="Kim S.-J."/>
            <person name="Kim J.-S."/>
            <person name="Hong S.-B."/>
            <person name="Kwon S.-W."/>
        </authorList>
    </citation>
    <scope>NUCLEOTIDE SEQUENCE [LARGE SCALE GENOMIC DNA]</scope>
    <source>
        <strain evidence="3 4">MFER-1</strain>
    </source>
</reference>
<evidence type="ECO:0000256" key="2">
    <source>
        <dbReference type="SAM" id="Phobius"/>
    </source>
</evidence>
<keyword evidence="2" id="KW-1133">Transmembrane helix</keyword>
<feature type="transmembrane region" description="Helical" evidence="2">
    <location>
        <begin position="121"/>
        <end position="142"/>
    </location>
</feature>
<dbReference type="AlphaFoldDB" id="A0A7Z2ZK10"/>
<dbReference type="Pfam" id="PF11085">
    <property type="entry name" value="YqhR"/>
    <property type="match status" value="1"/>
</dbReference>
<dbReference type="RefSeq" id="WP_169278579.1">
    <property type="nucleotide sequence ID" value="NZ_CP051680.1"/>
</dbReference>
<sequence>MTTGNDAAERENNNDKSNERNTAKNNGNKENSPAPTHPILFSMKIGFFAGLIWGLVRWLATGLNFTKVTQAFLLDPFVPRRWLTGFYWQAGGLAMFVLMSVLAALAYLLILGRLKGHWPGVLFGAGWWGIVYAWLGPIIGAVPLLKQIGWSSIVTDFCLFLSWGVFIGYSISFELHNEAEREPNKKQAKGSPQASV</sequence>
<keyword evidence="2" id="KW-0472">Membrane</keyword>
<feature type="compositionally biased region" description="Basic and acidic residues" evidence="1">
    <location>
        <begin position="7"/>
        <end position="22"/>
    </location>
</feature>
<protein>
    <recommendedName>
        <fullName evidence="5">Membrane protein YqhR</fullName>
    </recommendedName>
</protein>
<feature type="transmembrane region" description="Helical" evidence="2">
    <location>
        <begin position="45"/>
        <end position="66"/>
    </location>
</feature>
<keyword evidence="4" id="KW-1185">Reference proteome</keyword>
<evidence type="ECO:0000313" key="4">
    <source>
        <dbReference type="Proteomes" id="UP000502248"/>
    </source>
</evidence>
<feature type="transmembrane region" description="Helical" evidence="2">
    <location>
        <begin position="86"/>
        <end position="109"/>
    </location>
</feature>
<dbReference type="InterPro" id="IPR024563">
    <property type="entry name" value="YqhR"/>
</dbReference>
<proteinExistence type="predicted"/>
<evidence type="ECO:0000313" key="3">
    <source>
        <dbReference type="EMBL" id="QJD82279.1"/>
    </source>
</evidence>
<dbReference type="KEGG" id="cheb:HH215_03160"/>
<evidence type="ECO:0008006" key="5">
    <source>
        <dbReference type="Google" id="ProtNLM"/>
    </source>
</evidence>
<keyword evidence="2" id="KW-0812">Transmembrane</keyword>
<evidence type="ECO:0000256" key="1">
    <source>
        <dbReference type="SAM" id="MobiDB-lite"/>
    </source>
</evidence>